<evidence type="ECO:0000313" key="1">
    <source>
        <dbReference type="EMBL" id="MBU5673229.1"/>
    </source>
</evidence>
<sequence length="184" mass="21002">MNSFERDPLINCIENGIKNDIRICQQSGALRGALVLILTGIDYMAGLNMPNGQEKATRRDYIEWCDRYIRFNGDHLITGTEFYAARCGMVHSYTSESDFLARNGCRQIGYMDKNETDVVYKPQINENLVMLSIDGFIRAFFSGIDNFFISVFSDGEKARIVEERLEKLVHIFPFQGTEGELEAD</sequence>
<protein>
    <submittedName>
        <fullName evidence="1">Uncharacterized protein</fullName>
    </submittedName>
</protein>
<reference evidence="1 2" key="1">
    <citation type="submission" date="2021-06" db="EMBL/GenBank/DDBJ databases">
        <authorList>
            <person name="Sun Q."/>
            <person name="Li D."/>
        </authorList>
    </citation>
    <scope>NUCLEOTIDE SEQUENCE [LARGE SCALE GENOMIC DNA]</scope>
    <source>
        <strain evidence="1 2">MSJ-6</strain>
    </source>
</reference>
<name>A0ABS6FSZ3_9BACL</name>
<comment type="caution">
    <text evidence="1">The sequence shown here is derived from an EMBL/GenBank/DDBJ whole genome shotgun (WGS) entry which is preliminary data.</text>
</comment>
<keyword evidence="2" id="KW-1185">Reference proteome</keyword>
<organism evidence="1 2">
    <name type="scientific">Paenibacillus brevis</name>
    <dbReference type="NCBI Taxonomy" id="2841508"/>
    <lineage>
        <taxon>Bacteria</taxon>
        <taxon>Bacillati</taxon>
        <taxon>Bacillota</taxon>
        <taxon>Bacilli</taxon>
        <taxon>Bacillales</taxon>
        <taxon>Paenibacillaceae</taxon>
        <taxon>Paenibacillus</taxon>
    </lineage>
</organism>
<dbReference type="Proteomes" id="UP000743001">
    <property type="component" value="Unassembled WGS sequence"/>
</dbReference>
<proteinExistence type="predicted"/>
<dbReference type="EMBL" id="JAHLQJ010000013">
    <property type="protein sequence ID" value="MBU5673229.1"/>
    <property type="molecule type" value="Genomic_DNA"/>
</dbReference>
<gene>
    <name evidence="1" type="ORF">KQJ23_15475</name>
</gene>
<evidence type="ECO:0000313" key="2">
    <source>
        <dbReference type="Proteomes" id="UP000743001"/>
    </source>
</evidence>
<dbReference type="RefSeq" id="WP_216479782.1">
    <property type="nucleotide sequence ID" value="NZ_JAHLQJ010000013.1"/>
</dbReference>
<accession>A0ABS6FSZ3</accession>